<comment type="caution">
    <text evidence="1">The sequence shown here is derived from an EMBL/GenBank/DDBJ whole genome shotgun (WGS) entry which is preliminary data.</text>
</comment>
<protein>
    <recommendedName>
        <fullName evidence="3">Phasin family protein</fullName>
    </recommendedName>
</protein>
<sequence length="178" mass="18654">MTSHPFSPWLNLMRAALPSLEQAGADWPAAQARYARFVKSTLDLGKDLGALQQATCAALLQAQLGMLGTIAPARAAQGLLDVHFDTVSQWYGQWKTLADEAAARSEACVAELRAAQTQDDVSFVMAGFLRDAEAATRKAAGDAALLFKSAGAAADVLANRLLDDLIAQPAAGADPTNA</sequence>
<dbReference type="EMBL" id="JANUGW010000002">
    <property type="protein sequence ID" value="MCS0580461.1"/>
    <property type="molecule type" value="Genomic_DNA"/>
</dbReference>
<proteinExistence type="predicted"/>
<evidence type="ECO:0008006" key="3">
    <source>
        <dbReference type="Google" id="ProtNLM"/>
    </source>
</evidence>
<dbReference type="RefSeq" id="WP_258815131.1">
    <property type="nucleotide sequence ID" value="NZ_JANUGW010000002.1"/>
</dbReference>
<reference evidence="1 2" key="1">
    <citation type="submission" date="2022-08" db="EMBL/GenBank/DDBJ databases">
        <title>Reclassification of Massilia species as members of the genera Telluria, Duganella, Pseudoduganella, Mokoshia gen. nov. and Zemynaea gen. nov. using orthogonal and non-orthogonal genome-based approaches.</title>
        <authorList>
            <person name="Bowman J.P."/>
        </authorList>
    </citation>
    <scope>NUCLEOTIDE SEQUENCE [LARGE SCALE GENOMIC DNA]</scope>
    <source>
        <strain evidence="1 2">JCM 31316</strain>
    </source>
</reference>
<evidence type="ECO:0000313" key="2">
    <source>
        <dbReference type="Proteomes" id="UP001204151"/>
    </source>
</evidence>
<organism evidence="1 2">
    <name type="scientific">Massilia pinisoli</name>
    <dbReference type="NCBI Taxonomy" id="1772194"/>
    <lineage>
        <taxon>Bacteria</taxon>
        <taxon>Pseudomonadati</taxon>
        <taxon>Pseudomonadota</taxon>
        <taxon>Betaproteobacteria</taxon>
        <taxon>Burkholderiales</taxon>
        <taxon>Oxalobacteraceae</taxon>
        <taxon>Telluria group</taxon>
        <taxon>Massilia</taxon>
    </lineage>
</organism>
<name>A0ABT1ZKQ0_9BURK</name>
<keyword evidence="2" id="KW-1185">Reference proteome</keyword>
<accession>A0ABT1ZKQ0</accession>
<dbReference type="Proteomes" id="UP001204151">
    <property type="component" value="Unassembled WGS sequence"/>
</dbReference>
<gene>
    <name evidence="1" type="ORF">NX784_02555</name>
</gene>
<evidence type="ECO:0000313" key="1">
    <source>
        <dbReference type="EMBL" id="MCS0580461.1"/>
    </source>
</evidence>